<comment type="catalytic activity">
    <reaction evidence="14">
        <text>docosanoyl-[(phenol)carboxyphthiodiolenone synthase] + 2 (S)-methylmalonyl-CoA + 3 malonyl-CoA + 5 NADPH + 10 H(+) = C34-carboxyphthiodiolenone-[(phenol)carboxyphthiodiolenone synthase] + 5 CO2 + 5 NADP(+) + 5 CoA + 2 H2O</text>
        <dbReference type="Rhea" id="RHEA:57752"/>
        <dbReference type="Rhea" id="RHEA-COMP:14987"/>
        <dbReference type="Rhea" id="RHEA-COMP:14988"/>
        <dbReference type="ChEBI" id="CHEBI:15377"/>
        <dbReference type="ChEBI" id="CHEBI:15378"/>
        <dbReference type="ChEBI" id="CHEBI:16526"/>
        <dbReference type="ChEBI" id="CHEBI:57287"/>
        <dbReference type="ChEBI" id="CHEBI:57327"/>
        <dbReference type="ChEBI" id="CHEBI:57384"/>
        <dbReference type="ChEBI" id="CHEBI:57783"/>
        <dbReference type="ChEBI" id="CHEBI:58349"/>
        <dbReference type="ChEBI" id="CHEBI:142237"/>
        <dbReference type="ChEBI" id="CHEBI:142238"/>
        <dbReference type="EC" id="2.3.1.292"/>
    </reaction>
</comment>
<dbReference type="Gene3D" id="3.40.50.720">
    <property type="entry name" value="NAD(P)-binding Rossmann-like Domain"/>
    <property type="match status" value="3"/>
</dbReference>
<evidence type="ECO:0000256" key="15">
    <source>
        <dbReference type="ARBA" id="ARBA00052745"/>
    </source>
</evidence>
<evidence type="ECO:0000313" key="26">
    <source>
        <dbReference type="EMBL" id="WAL61718.1"/>
    </source>
</evidence>
<dbReference type="Gene3D" id="3.90.180.10">
    <property type="entry name" value="Medium-chain alcohol dehydrogenases, catalytic domain"/>
    <property type="match status" value="1"/>
</dbReference>
<dbReference type="Gene3D" id="3.30.70.3290">
    <property type="match status" value="1"/>
</dbReference>
<dbReference type="Gene3D" id="3.10.129.10">
    <property type="entry name" value="Hotdog Thioesterase"/>
    <property type="match status" value="1"/>
</dbReference>
<organism evidence="26 27">
    <name type="scientific">Thermocoleostomius sinensis A174</name>
    <dbReference type="NCBI Taxonomy" id="2016057"/>
    <lineage>
        <taxon>Bacteria</taxon>
        <taxon>Bacillati</taxon>
        <taxon>Cyanobacteriota</taxon>
        <taxon>Cyanophyceae</taxon>
        <taxon>Oculatellales</taxon>
        <taxon>Oculatellaceae</taxon>
        <taxon>Thermocoleostomius</taxon>
    </lineage>
</organism>
<dbReference type="Pfam" id="PF22621">
    <property type="entry name" value="CurL-like_PKS_C"/>
    <property type="match status" value="1"/>
</dbReference>
<dbReference type="Pfam" id="PF00698">
    <property type="entry name" value="Acyl_transf_1"/>
    <property type="match status" value="1"/>
</dbReference>
<evidence type="ECO:0000256" key="17">
    <source>
        <dbReference type="ARBA" id="ARBA00066974"/>
    </source>
</evidence>
<dbReference type="PROSITE" id="PS52004">
    <property type="entry name" value="KS3_2"/>
    <property type="match status" value="1"/>
</dbReference>
<dbReference type="FunFam" id="3.40.47.10:FF:000042">
    <property type="entry name" value="Polyketide synthase Pks13"/>
    <property type="match status" value="1"/>
</dbReference>
<dbReference type="InterPro" id="IPR049552">
    <property type="entry name" value="PKS_DH_N"/>
</dbReference>
<gene>
    <name evidence="26" type="ORF">OXH18_06960</name>
</gene>
<keyword evidence="6" id="KW-0677">Repeat</keyword>
<dbReference type="Pfam" id="PF21089">
    <property type="entry name" value="PKS_DH_N"/>
    <property type="match status" value="1"/>
</dbReference>
<dbReference type="SMART" id="SM00826">
    <property type="entry name" value="PKS_DH"/>
    <property type="match status" value="1"/>
</dbReference>
<dbReference type="FunFam" id="1.10.1200.10:FF:000005">
    <property type="entry name" value="Nonribosomal peptide synthetase 1"/>
    <property type="match status" value="1"/>
</dbReference>
<evidence type="ECO:0000256" key="19">
    <source>
        <dbReference type="ARBA" id="ARBA00075053"/>
    </source>
</evidence>
<evidence type="ECO:0000256" key="20">
    <source>
        <dbReference type="ARBA" id="ARBA00078169"/>
    </source>
</evidence>
<dbReference type="InterPro" id="IPR000873">
    <property type="entry name" value="AMP-dep_synth/lig_dom"/>
</dbReference>
<evidence type="ECO:0000256" key="16">
    <source>
        <dbReference type="ARBA" id="ARBA00058455"/>
    </source>
</evidence>
<feature type="region of interest" description="C-terminal hotdog fold" evidence="22">
    <location>
        <begin position="1735"/>
        <end position="1880"/>
    </location>
</feature>
<dbReference type="InterPro" id="IPR057326">
    <property type="entry name" value="KR_dom"/>
</dbReference>
<dbReference type="InterPro" id="IPR016039">
    <property type="entry name" value="Thiolase-like"/>
</dbReference>
<dbReference type="InterPro" id="IPR025110">
    <property type="entry name" value="AMP-bd_C"/>
</dbReference>
<dbReference type="InterPro" id="IPR042099">
    <property type="entry name" value="ANL_N_sf"/>
</dbReference>
<keyword evidence="8" id="KW-0521">NADP</keyword>
<dbReference type="CDD" id="cd00833">
    <property type="entry name" value="PKS"/>
    <property type="match status" value="1"/>
</dbReference>
<dbReference type="FunFam" id="3.40.366.10:FF:000002">
    <property type="entry name" value="Probable polyketide synthase 2"/>
    <property type="match status" value="1"/>
</dbReference>
<evidence type="ECO:0000256" key="5">
    <source>
        <dbReference type="ARBA" id="ARBA00022679"/>
    </source>
</evidence>
<evidence type="ECO:0000256" key="14">
    <source>
        <dbReference type="ARBA" id="ARBA00052119"/>
    </source>
</evidence>
<dbReference type="InterPro" id="IPR009081">
    <property type="entry name" value="PP-bd_ACP"/>
</dbReference>
<evidence type="ECO:0000256" key="11">
    <source>
        <dbReference type="ARBA" id="ARBA00023268"/>
    </source>
</evidence>
<proteinExistence type="predicted"/>
<dbReference type="InterPro" id="IPR036291">
    <property type="entry name" value="NAD(P)-bd_dom_sf"/>
</dbReference>
<dbReference type="PROSITE" id="PS00606">
    <property type="entry name" value="KS3_1"/>
    <property type="match status" value="1"/>
</dbReference>
<dbReference type="InterPro" id="IPR018201">
    <property type="entry name" value="Ketoacyl_synth_AS"/>
</dbReference>
<comment type="catalytic activity">
    <reaction evidence="13">
        <text>19-(4-hydroxyphenyl)nonadecanoyl-[(phenol)carboxyphthiodiolenone synthase] + 2 (S)-methylmalonyl-CoA + 3 malonyl-CoA + 5 NADPH + 10 H(+) = C37-(phenol)carboxyphthiodiolenone-[(phenol)carboxyphthiodiolenone synthase] + 5 CO2 + 5 NADP(+) + 5 CoA + 2 H2O</text>
        <dbReference type="Rhea" id="RHEA:57760"/>
        <dbReference type="Rhea" id="RHEA-COMP:14273"/>
        <dbReference type="Rhea" id="RHEA-COMP:14990"/>
        <dbReference type="ChEBI" id="CHEBI:15377"/>
        <dbReference type="ChEBI" id="CHEBI:15378"/>
        <dbReference type="ChEBI" id="CHEBI:16526"/>
        <dbReference type="ChEBI" id="CHEBI:57287"/>
        <dbReference type="ChEBI" id="CHEBI:57327"/>
        <dbReference type="ChEBI" id="CHEBI:57384"/>
        <dbReference type="ChEBI" id="CHEBI:57783"/>
        <dbReference type="ChEBI" id="CHEBI:58349"/>
        <dbReference type="ChEBI" id="CHEBI:133301"/>
        <dbReference type="ChEBI" id="CHEBI:142260"/>
        <dbReference type="EC" id="2.3.1.292"/>
    </reaction>
</comment>
<dbReference type="SUPFAM" id="SSF50129">
    <property type="entry name" value="GroES-like"/>
    <property type="match status" value="1"/>
</dbReference>
<keyword evidence="10" id="KW-0443">Lipid metabolism</keyword>
<dbReference type="Gene3D" id="1.10.1200.10">
    <property type="entry name" value="ACP-like"/>
    <property type="match status" value="2"/>
</dbReference>
<reference evidence="26" key="1">
    <citation type="submission" date="2022-12" db="EMBL/GenBank/DDBJ databases">
        <title>Polyphasic identification of a Novel Hot-Spring Cyanobacterium Ocullathermofonsia sinensis gen nov. sp. nov. and Genomic Insights on its Adaptations to the Thermal Habitat.</title>
        <authorList>
            <person name="Daroch M."/>
            <person name="Tang J."/>
            <person name="Jiang Y."/>
        </authorList>
    </citation>
    <scope>NUCLEOTIDE SEQUENCE</scope>
    <source>
        <strain evidence="26">PKUAC-SCTA174</strain>
    </source>
</reference>
<evidence type="ECO:0000259" key="24">
    <source>
        <dbReference type="PROSITE" id="PS52004"/>
    </source>
</evidence>
<dbReference type="Gene3D" id="3.40.47.10">
    <property type="match status" value="1"/>
</dbReference>
<dbReference type="InterPro" id="IPR049490">
    <property type="entry name" value="C883_1060-like_KR_N"/>
</dbReference>
<dbReference type="InterPro" id="IPR014030">
    <property type="entry name" value="Ketoacyl_synth_N"/>
</dbReference>
<dbReference type="SMART" id="SM00825">
    <property type="entry name" value="PKS_KS"/>
    <property type="match status" value="1"/>
</dbReference>
<dbReference type="InterPro" id="IPR050091">
    <property type="entry name" value="PKS_NRPS_Biosynth_Enz"/>
</dbReference>
<dbReference type="InterPro" id="IPR001227">
    <property type="entry name" value="Ac_transferase_dom_sf"/>
</dbReference>
<dbReference type="Pfam" id="PF00501">
    <property type="entry name" value="AMP-binding"/>
    <property type="match status" value="1"/>
</dbReference>
<keyword evidence="9" id="KW-0560">Oxidoreductase</keyword>
<keyword evidence="5" id="KW-0808">Transferase</keyword>
<evidence type="ECO:0000256" key="6">
    <source>
        <dbReference type="ARBA" id="ARBA00022737"/>
    </source>
</evidence>
<comment type="function">
    <text evidence="16">Part of the PpsABCDE complex involved in the biosynthesis of the lipid core common to phthiocerols and phenolphthiocerols by successive additions of malonyl-CoA or methylmalonyl-CoA extender units. PpsA can accept as substrate the activated forms of either icosanoyl (C20), docosanoyl (C22) or lignoceroyl (C24) groups from FadD26, or a (4-hydroxyphenyl)-C17 or (4-hydroxyphenyl)-C19 fatty acyl from FadD29. PpsA initiates the biosynthesis and extends its substrate using a malonyl-CoA extender unit. The PpsB and PpsC proteins add the second and third malonyl-CoA extender units. PpsD adds an (R)-methylmalonyl unit and PpsE adds a second (R)-methylmalonyl unit. The incorporation of the methylmalonyl units results in formation of two branched methyl groups in the elongated product.</text>
</comment>
<dbReference type="Gene3D" id="3.30.300.30">
    <property type="match status" value="1"/>
</dbReference>
<dbReference type="PANTHER" id="PTHR43775">
    <property type="entry name" value="FATTY ACID SYNTHASE"/>
    <property type="match status" value="1"/>
</dbReference>
<evidence type="ECO:0000256" key="12">
    <source>
        <dbReference type="ARBA" id="ARBA00050973"/>
    </source>
</evidence>
<feature type="domain" description="Carrier" evidence="23">
    <location>
        <begin position="593"/>
        <end position="667"/>
    </location>
</feature>
<dbReference type="Pfam" id="PF08240">
    <property type="entry name" value="ADH_N"/>
    <property type="match status" value="1"/>
</dbReference>
<dbReference type="InterPro" id="IPR036736">
    <property type="entry name" value="ACP-like_sf"/>
</dbReference>
<evidence type="ECO:0000256" key="18">
    <source>
        <dbReference type="ARBA" id="ARBA00073623"/>
    </source>
</evidence>
<feature type="active site" description="Proton donor; for dehydratase activity" evidence="22">
    <location>
        <position position="1796"/>
    </location>
</feature>
<dbReference type="InterPro" id="IPR020807">
    <property type="entry name" value="PKS_DH"/>
</dbReference>
<name>A0A9E8ZI54_9CYAN</name>
<evidence type="ECO:0000256" key="7">
    <source>
        <dbReference type="ARBA" id="ARBA00022832"/>
    </source>
</evidence>
<dbReference type="SMART" id="SM00829">
    <property type="entry name" value="PKS_ER"/>
    <property type="match status" value="1"/>
</dbReference>
<dbReference type="CDD" id="cd05195">
    <property type="entry name" value="enoyl_red"/>
    <property type="match status" value="1"/>
</dbReference>
<feature type="domain" description="Ketosynthase family 3 (KS3)" evidence="24">
    <location>
        <begin position="691"/>
        <end position="1129"/>
    </location>
</feature>
<keyword evidence="7" id="KW-0276">Fatty acid metabolism</keyword>
<dbReference type="InterPro" id="IPR006162">
    <property type="entry name" value="Ppantetheine_attach_site"/>
</dbReference>
<evidence type="ECO:0000256" key="1">
    <source>
        <dbReference type="ARBA" id="ARBA00001937"/>
    </source>
</evidence>
<feature type="domain" description="Carrier" evidence="23">
    <location>
        <begin position="2740"/>
        <end position="2815"/>
    </location>
</feature>
<dbReference type="SUPFAM" id="SSF56801">
    <property type="entry name" value="Acetyl-CoA synthetase-like"/>
    <property type="match status" value="1"/>
</dbReference>
<dbReference type="GO" id="GO:0006633">
    <property type="term" value="P:fatty acid biosynthetic process"/>
    <property type="evidence" value="ECO:0007669"/>
    <property type="project" value="InterPro"/>
</dbReference>
<dbReference type="Pfam" id="PF08659">
    <property type="entry name" value="KR"/>
    <property type="match status" value="1"/>
</dbReference>
<dbReference type="InterPro" id="IPR020845">
    <property type="entry name" value="AMP-binding_CS"/>
</dbReference>
<evidence type="ECO:0000256" key="21">
    <source>
        <dbReference type="ARBA" id="ARBA00084020"/>
    </source>
</evidence>
<dbReference type="InterPro" id="IPR020841">
    <property type="entry name" value="PKS_Beta-ketoAc_synthase_dom"/>
</dbReference>
<evidence type="ECO:0000256" key="2">
    <source>
        <dbReference type="ARBA" id="ARBA00001957"/>
    </source>
</evidence>
<dbReference type="InterPro" id="IPR049551">
    <property type="entry name" value="PKS_DH_C"/>
</dbReference>
<dbReference type="KEGG" id="tsin:OXH18_06960"/>
<accession>A0A9E8ZI54</accession>
<keyword evidence="27" id="KW-1185">Reference proteome</keyword>
<dbReference type="Gene3D" id="3.40.50.12780">
    <property type="entry name" value="N-terminal domain of ligase-like"/>
    <property type="match status" value="1"/>
</dbReference>
<comment type="catalytic activity">
    <reaction evidence="15">
        <text>icosanoyl-[(phenol)carboxyphthiodiolenone synthase] + 2 (S)-methylmalonyl-CoA + 3 malonyl-CoA + 5 NADPH + 10 H(+) = C32-carboxyphthiodiolenone-[(phenol)carboxyphthiodiolenone synthase] + 5 CO2 + 5 NADP(+) + 5 CoA + 2 H2O</text>
        <dbReference type="Rhea" id="RHEA:57748"/>
        <dbReference type="Rhea" id="RHEA-COMP:14985"/>
        <dbReference type="Rhea" id="RHEA-COMP:14986"/>
        <dbReference type="ChEBI" id="CHEBI:15377"/>
        <dbReference type="ChEBI" id="CHEBI:15378"/>
        <dbReference type="ChEBI" id="CHEBI:16526"/>
        <dbReference type="ChEBI" id="CHEBI:57287"/>
        <dbReference type="ChEBI" id="CHEBI:57327"/>
        <dbReference type="ChEBI" id="CHEBI:57384"/>
        <dbReference type="ChEBI" id="CHEBI:57783"/>
        <dbReference type="ChEBI" id="CHEBI:58349"/>
        <dbReference type="ChEBI" id="CHEBI:87848"/>
        <dbReference type="ChEBI" id="CHEBI:142236"/>
        <dbReference type="EC" id="2.3.1.292"/>
    </reaction>
</comment>
<dbReference type="SUPFAM" id="SSF53901">
    <property type="entry name" value="Thiolase-like"/>
    <property type="match status" value="1"/>
</dbReference>
<dbReference type="SUPFAM" id="SSF51735">
    <property type="entry name" value="NAD(P)-binding Rossmann-fold domains"/>
    <property type="match status" value="3"/>
</dbReference>
<comment type="catalytic activity">
    <reaction evidence="12">
        <text>17-(4-hydroxyphenyl)heptadecanoyl-[(phenol)carboxyphthiodiolenone synthase] + 2 (S)-methylmalonyl-CoA + 3 malonyl-CoA + 5 NADPH + 10 H(+) = C35-(phenol)carboxyphthiodiolenone-[(phenol)carboxyphthiodiolenone synthase] + 5 CO2 + 5 NADP(+) + 5 CoA + 2 H2O</text>
        <dbReference type="Rhea" id="RHEA:57756"/>
        <dbReference type="Rhea" id="RHEA-COMP:14272"/>
        <dbReference type="Rhea" id="RHEA-COMP:14989"/>
        <dbReference type="ChEBI" id="CHEBI:15377"/>
        <dbReference type="ChEBI" id="CHEBI:15378"/>
        <dbReference type="ChEBI" id="CHEBI:16526"/>
        <dbReference type="ChEBI" id="CHEBI:57287"/>
        <dbReference type="ChEBI" id="CHEBI:57327"/>
        <dbReference type="ChEBI" id="CHEBI:57384"/>
        <dbReference type="ChEBI" id="CHEBI:57783"/>
        <dbReference type="ChEBI" id="CHEBI:58349"/>
        <dbReference type="ChEBI" id="CHEBI:133300"/>
        <dbReference type="ChEBI" id="CHEBI:142259"/>
        <dbReference type="EC" id="2.3.1.292"/>
    </reaction>
</comment>
<dbReference type="Gene3D" id="3.10.129.120">
    <property type="match status" value="1"/>
</dbReference>
<evidence type="ECO:0000256" key="9">
    <source>
        <dbReference type="ARBA" id="ARBA00023002"/>
    </source>
</evidence>
<dbReference type="InterPro" id="IPR049900">
    <property type="entry name" value="PKS_mFAS_DH"/>
</dbReference>
<dbReference type="Gene3D" id="3.40.366.10">
    <property type="entry name" value="Malonyl-Coenzyme A Acyl Carrier Protein, domain 2"/>
    <property type="match status" value="1"/>
</dbReference>
<feature type="region of interest" description="N-terminal hotdog fold" evidence="22">
    <location>
        <begin position="1593"/>
        <end position="1716"/>
    </location>
</feature>
<keyword evidence="11" id="KW-0511">Multifunctional enzyme</keyword>
<evidence type="ECO:0000259" key="23">
    <source>
        <dbReference type="PROSITE" id="PS50075"/>
    </source>
</evidence>
<dbReference type="GO" id="GO:0031177">
    <property type="term" value="F:phosphopantetheine binding"/>
    <property type="evidence" value="ECO:0007669"/>
    <property type="project" value="InterPro"/>
</dbReference>
<keyword evidence="3" id="KW-0596">Phosphopantetheine</keyword>
<dbReference type="InterPro" id="IPR020806">
    <property type="entry name" value="PKS_PP-bd"/>
</dbReference>
<dbReference type="PANTHER" id="PTHR43775:SF51">
    <property type="entry name" value="INACTIVE PHENOLPHTHIOCEROL SYNTHESIS POLYKETIDE SYNTHASE TYPE I PKS1-RELATED"/>
    <property type="match status" value="1"/>
</dbReference>
<feature type="active site" description="Proton acceptor; for dehydratase activity" evidence="22">
    <location>
        <position position="1624"/>
    </location>
</feature>
<evidence type="ECO:0000256" key="4">
    <source>
        <dbReference type="ARBA" id="ARBA00022553"/>
    </source>
</evidence>
<feature type="domain" description="PKS/mFAS DH" evidence="25">
    <location>
        <begin position="1593"/>
        <end position="1880"/>
    </location>
</feature>
<dbReference type="InterPro" id="IPR020843">
    <property type="entry name" value="ER"/>
</dbReference>
<dbReference type="RefSeq" id="WP_268611754.1">
    <property type="nucleotide sequence ID" value="NZ_CP113797.1"/>
</dbReference>
<dbReference type="SUPFAM" id="SSF47336">
    <property type="entry name" value="ACP-like"/>
    <property type="match status" value="2"/>
</dbReference>
<evidence type="ECO:0000259" key="25">
    <source>
        <dbReference type="PROSITE" id="PS52019"/>
    </source>
</evidence>
<evidence type="ECO:0000256" key="8">
    <source>
        <dbReference type="ARBA" id="ARBA00022857"/>
    </source>
</evidence>
<dbReference type="SUPFAM" id="SSF55048">
    <property type="entry name" value="Probable ACP-binding domain of malonyl-CoA ACP transacylase"/>
    <property type="match status" value="1"/>
</dbReference>
<dbReference type="Pfam" id="PF00550">
    <property type="entry name" value="PP-binding"/>
    <property type="match status" value="2"/>
</dbReference>
<dbReference type="EC" id="2.3.1.292" evidence="17"/>
<dbReference type="SMART" id="SM00823">
    <property type="entry name" value="PKS_PP"/>
    <property type="match status" value="2"/>
</dbReference>
<dbReference type="EMBL" id="CP113797">
    <property type="protein sequence ID" value="WAL61718.1"/>
    <property type="molecule type" value="Genomic_DNA"/>
</dbReference>
<dbReference type="GO" id="GO:0034081">
    <property type="term" value="C:polyketide synthase complex"/>
    <property type="evidence" value="ECO:0007669"/>
    <property type="project" value="UniProtKB-ARBA"/>
</dbReference>
<comment type="cofactor">
    <cofactor evidence="1">
        <name>NADP(+)</name>
        <dbReference type="ChEBI" id="CHEBI:58349"/>
    </cofactor>
</comment>
<dbReference type="Pfam" id="PF13602">
    <property type="entry name" value="ADH_zinc_N_2"/>
    <property type="match status" value="1"/>
</dbReference>
<dbReference type="InterPro" id="IPR016036">
    <property type="entry name" value="Malonyl_transacylase_ACP-bd"/>
</dbReference>
<dbReference type="Pfam" id="PF23024">
    <property type="entry name" value="AMP-dom_DIP2-like"/>
    <property type="match status" value="1"/>
</dbReference>
<dbReference type="SMART" id="SM01294">
    <property type="entry name" value="PKS_PP_betabranch"/>
    <property type="match status" value="1"/>
</dbReference>
<dbReference type="SMART" id="SM00822">
    <property type="entry name" value="PKS_KR"/>
    <property type="match status" value="1"/>
</dbReference>
<dbReference type="PROSITE" id="PS00012">
    <property type="entry name" value="PHOSPHOPANTETHEINE"/>
    <property type="match status" value="2"/>
</dbReference>
<evidence type="ECO:0000313" key="27">
    <source>
        <dbReference type="Proteomes" id="UP001163152"/>
    </source>
</evidence>
<keyword evidence="4" id="KW-0597">Phosphoprotein</keyword>
<dbReference type="FunFam" id="3.40.50.720:FF:000209">
    <property type="entry name" value="Polyketide synthase Pks12"/>
    <property type="match status" value="1"/>
</dbReference>
<dbReference type="Pfam" id="PF21394">
    <property type="entry name" value="Beta-ketacyl_N"/>
    <property type="match status" value="1"/>
</dbReference>
<dbReference type="Proteomes" id="UP001163152">
    <property type="component" value="Chromosome"/>
</dbReference>
<dbReference type="InterPro" id="IPR013968">
    <property type="entry name" value="PKS_KR"/>
</dbReference>
<dbReference type="GO" id="GO:0016491">
    <property type="term" value="F:oxidoreductase activity"/>
    <property type="evidence" value="ECO:0007669"/>
    <property type="project" value="UniProtKB-KW"/>
</dbReference>
<dbReference type="SMART" id="SM00827">
    <property type="entry name" value="PKS_AT"/>
    <property type="match status" value="1"/>
</dbReference>
<dbReference type="PROSITE" id="PS00455">
    <property type="entry name" value="AMP_BINDING"/>
    <property type="match status" value="1"/>
</dbReference>
<evidence type="ECO:0000256" key="3">
    <source>
        <dbReference type="ARBA" id="ARBA00022450"/>
    </source>
</evidence>
<dbReference type="GO" id="GO:0004312">
    <property type="term" value="F:fatty acid synthase activity"/>
    <property type="evidence" value="ECO:0007669"/>
    <property type="project" value="TreeGrafter"/>
</dbReference>
<protein>
    <recommendedName>
        <fullName evidence="18">Phenolphthiocerol/phthiocerol polyketide synthase subunit E</fullName>
        <ecNumber evidence="17">2.3.1.292</ecNumber>
    </recommendedName>
    <alternativeName>
        <fullName evidence="20">(Phenol)carboxyphthiodiolenone synthase subunit E</fullName>
    </alternativeName>
    <alternativeName>
        <fullName evidence="21">Beta-ketoacyl-acyl-carrier-protein synthase I</fullName>
    </alternativeName>
    <alternativeName>
        <fullName evidence="19">Phthiocerol synthesis polyketide synthase type I PpsE</fullName>
    </alternativeName>
</protein>
<dbReference type="InterPro" id="IPR016035">
    <property type="entry name" value="Acyl_Trfase/lysoPLipase"/>
</dbReference>
<dbReference type="PROSITE" id="PS50075">
    <property type="entry name" value="CARRIER"/>
    <property type="match status" value="2"/>
</dbReference>
<dbReference type="Pfam" id="PF00109">
    <property type="entry name" value="ketoacyl-synt"/>
    <property type="match status" value="1"/>
</dbReference>
<dbReference type="InterPro" id="IPR013154">
    <property type="entry name" value="ADH-like_N"/>
</dbReference>
<dbReference type="InterPro" id="IPR045851">
    <property type="entry name" value="AMP-bd_C_sf"/>
</dbReference>
<dbReference type="InterPro" id="IPR014043">
    <property type="entry name" value="Acyl_transferase_dom"/>
</dbReference>
<evidence type="ECO:0000256" key="22">
    <source>
        <dbReference type="PROSITE-ProRule" id="PRU01363"/>
    </source>
</evidence>
<sequence length="2858" mass="312434">MGNHPESIDRYQPCAQMSQHLDATMLRQSICEGATISEELWKLTLPDVLQRAAQSDMGILCLQPDGTEQFQAYSTLLDRSQRVLTGLRKSGLQPRDPVILQLAQPQEFLAGFWGCVLGGFVPVPIAVPPTYTLDQDKAHPVHYATQLLERATVLTSQNLEGAIGDGLRSKSELNALSKIVAIDSLLCNEPDKQPYQADLDQLALILLTSGSTGNPKGVMLTARNLLASVYGMATVNGLSGNSITLNWMPLEHVASLVMFHLTEVFVGCQQIHVPIERILQEPLHWLELIDRYRVTATWAPNFAYGLVNDRADEIANRSWDLSCVQWMGNGAEAVVGKTTRQFLELLLPYGLSQTAVSPGYGMSETCSGIVHSHNFSLATTSDSDTFVEVGNPIPGVAIRIVDEQNQLVSEGTIGLLQVRGATVTSGYYHRPDLNDEIFTEDGWFITGDLGVLRHGRLTITGRQKEVIVINGANYYNHEIEAIVEELPVVTSYTAACAVRRADDTTDRLVIFFSPADSDQAIGDLVRSIRRTVMTRLGVSPDYLIPVNPHEIPKTTIGKIQRSQLVQRFQAGEFDSILNEIEGLVKARSTPAALPQTELEQQLVEIWQDVLELEQVGTQDNFFELGGNSLRLMQVLHHLQQAGYALLAIDLFQHPTIATLASYMSQSSQTEPLQPRLKRPFRQRQTETMGIDTDVAVIGMAGRFPGADSIAQFWQNLCEGIESISWFSDAEILASGVDPALLQHPHYVKASPILSDIERFDAEFFGYSAKEAEVIDPQQRLLLECAWQSLEDAGYNPFTYPGAIGLYAGASMNTYLLNHVYPNRQRFDENDSLQVVTLSSMGGLQMTIGNDKDYLTTRVSYKLNLTGPSVNVQTACSTSLVAIHLATQSLLNGECDMALAGGVSVHTPQKVGHLYQEGLILSPDGHCRAFDARAQGTIFGSGVGLVVLKRLADAIEDGDQIYAVIKGSAIGNDGSTKVGYLAPSAEGQATVTATALSIAGIDPATVTYVEAHGTGTALGDPIEIAGLTQAFRLGTQQTQFCAIGSVKTNVGHLNIASGVVGFIKTVLALHHKKLPPSLHFEIPNPQIDFASSPFYVNTVLSEWQAIEHPRRAGVNSLGIGGTNVHLVLEEFEGVGSRKSEVGSRKRRGAWQVLALSAKNEGALRQLAARYERFLMMHSTVSLADLCFTANVGRSHFQYRLAVVADSVQALRQQLSKWCAGQIPAIAPGLAQSRPKIAFLFTGQGSQYLNMGRELYETQPVFRAAIDRCTTVLNAETDRQDAIGYSALIPHASSLVETAFVQPALFAIEYALAVLWQSWGILPTVVMGHSLGEYVAACVAGVFSLEDGLKLVAARGRLMQALPTGGMVSVLANSADVRATIAAYQNVAVAAINGSEQTVISGPNEDLQAIVADLQAQNIQTRSLDVSHAFHSPMMRPMLAEFEQVARTVQYTSPQLDLISNVTGEKITEAIATPEYWVHHICQPVQFAASLNTLQTLRFDIAIECGPKPVLIGMARSQFDSPSISWLPSLHPDRSDWQQLLQSLAHLYQRGLTIEWQQVYQGDSYQRLSLPTYPFQRQRYWLESLTPNPQSPTIHPLLGHRLPTALKSIVFQAHLCTTAPAWLADHRVYGQAIVPATAYLDMALAAGKSILKTDVFLEQVTIRQALLLADAQVKTLQFIITRKGNEAVFEIYSLATEEQPDDWILHASGRIIEFKTNPALNHEALKSVLPELQQSFTETRSSETHYQRCQMQGLEYGTYFQGIKQLWRRDGEALGQVQLPSTLSLDHVNYQFHPALFDACLQVILAALPPVIQSETYIPISLDRFYLHQSPTSTLWSHAQIRSIANRSSSVIADVTIWDETGNRVAQVEGLTAQCTRREAVLGTASSAWQDWLYGVEWQRIGNRELGIGSWEWRADDRICSGTWLIFADAGGIAEKLQACLEAQQQICVVVYPGDSFQQTDRSFFINPAHPEEFQSLLSVVLRGAESDRPLQGVVHLWSIVPNSEEDLLNESVQRSCQSALYLTQALINAKLSQPPRLWLITRGAQMIGTTNRPFSTLGQAPLWGLGRTIALEHPELHCTQVDLDPDSIDVTGLAYEILDNNDYESQIAFRQGDRLAARLVQHQFKSSHQSNSQNNSEIDSLKLDITNRGTLDSLMWRSSPRRSPEAGEVEIQVHASGLNFRDVLNALDLYPGAEQLGLECAGEIVAVGSDVTHFQVGDAVVAIASGSFSQYVTVDARLVALKPKLLSFAAAATIPTAFLTADYTLKQLAKLAPGDRILIHAAAGGVGLAAVQIAQQIGAEIFATASPSKWTFLRSIGIKHVMNSRTLDFADTLMATTQGQGVDVVLNCLSDKFIPKSLSVLRANGRFVEIGKHGVWSAAQVAQSRPDVSYFLVDLMQVAQQQPDGVRSSLHSLMHQFQAQHLHPLPLTSFSSGKAIEAFRTMQQAKHIGKLVITPPQPTQTQSIQICQNGTYLITGGLGDLGLRVAQWLVNKGATHLLLIGRNAPSTVAQTTIRQLEAAGATITIAHADVAELEQLRPILQPYLFNPPNSLKGILHAAGLIDDRTLQQQTWDHFERVMAAKVQGAWNLHRLTQDQPIDLFVLFSSAASLLGAAGQANYAAANAFLDALAQARRAIGLPGLSINWGAWSEIGLAARSSPPQRSTLSNIGSISPAQGLEILDYLISQPMGQMGVLPIDRSFDATEGIPAALTAFLSDVITAPSTTTLSFLQMLEAASVDDRPRLLFDHVRVQVAKVLGLEPSLLDDPHQGLSELGMDSLTSVELRNRLQTSLGCSLSSTLLFDYPTLAALTEHLSNRLGQSAKDHASVSRTPPTPDLIDVEQLSESEAEALLLHELNRLQD</sequence>
<dbReference type="PROSITE" id="PS52019">
    <property type="entry name" value="PKS_MFAS_DH"/>
    <property type="match status" value="1"/>
</dbReference>
<evidence type="ECO:0000256" key="13">
    <source>
        <dbReference type="ARBA" id="ARBA00051971"/>
    </source>
</evidence>
<dbReference type="Pfam" id="PF02801">
    <property type="entry name" value="Ketoacyl-synt_C"/>
    <property type="match status" value="1"/>
</dbReference>
<dbReference type="SUPFAM" id="SSF52151">
    <property type="entry name" value="FabD/lysophospholipase-like"/>
    <property type="match status" value="1"/>
</dbReference>
<dbReference type="GO" id="GO:0004315">
    <property type="term" value="F:3-oxoacyl-[acyl-carrier-protein] synthase activity"/>
    <property type="evidence" value="ECO:0007669"/>
    <property type="project" value="InterPro"/>
</dbReference>
<dbReference type="Pfam" id="PF14765">
    <property type="entry name" value="PS-DH"/>
    <property type="match status" value="1"/>
</dbReference>
<dbReference type="CDD" id="cd08955">
    <property type="entry name" value="KR_2_FAS_SDR_x"/>
    <property type="match status" value="1"/>
</dbReference>
<dbReference type="InterPro" id="IPR011032">
    <property type="entry name" value="GroES-like_sf"/>
</dbReference>
<dbReference type="InterPro" id="IPR014031">
    <property type="entry name" value="Ketoacyl_synth_C"/>
</dbReference>
<comment type="cofactor">
    <cofactor evidence="2">
        <name>pantetheine 4'-phosphate</name>
        <dbReference type="ChEBI" id="CHEBI:47942"/>
    </cofactor>
</comment>
<evidence type="ECO:0000256" key="10">
    <source>
        <dbReference type="ARBA" id="ARBA00023098"/>
    </source>
</evidence>